<dbReference type="Proteomes" id="UP000027153">
    <property type="component" value="Unassembled WGS sequence"/>
</dbReference>
<feature type="domain" description="Phage-Barnase-EndoU-ColicinE5/D-RelE like nuclease 2" evidence="1">
    <location>
        <begin position="7"/>
        <end position="97"/>
    </location>
</feature>
<keyword evidence="3" id="KW-1185">Reference proteome</keyword>
<dbReference type="OrthoDB" id="147222at2157"/>
<dbReference type="RefSeq" id="WP_048092757.1">
    <property type="nucleotide sequence ID" value="NZ_JMIY01000007.1"/>
</dbReference>
<protein>
    <recommendedName>
        <fullName evidence="1">Phage-Barnase-EndoU-ColicinE5/D-RelE like nuclease 2 domain-containing protein</fullName>
    </recommendedName>
</protein>
<sequence>MDVVKSKNDVSIRLTEERWFHVTEEHSEMAGYYFEVLETVEEPDAIYEGKAGECIAIREIEDGKNIVVVYRELSKEDGFVITAFLTKRKKQFERRRKIWKQ</sequence>
<organism evidence="2 3">
    <name type="scientific">Candidatus Methanoperedens nitratireducens</name>
    <dbReference type="NCBI Taxonomy" id="1392998"/>
    <lineage>
        <taxon>Archaea</taxon>
        <taxon>Methanobacteriati</taxon>
        <taxon>Methanobacteriota</taxon>
        <taxon>Stenosarchaea group</taxon>
        <taxon>Methanomicrobia</taxon>
        <taxon>Methanosarcinales</taxon>
        <taxon>ANME-2 cluster</taxon>
        <taxon>Candidatus Methanoperedentaceae</taxon>
        <taxon>Candidatus Methanoperedens</taxon>
    </lineage>
</organism>
<dbReference type="AlphaFoldDB" id="A0A062V2I5"/>
<dbReference type="EMBL" id="JMIY01000007">
    <property type="protein sequence ID" value="KCZ70828.1"/>
    <property type="molecule type" value="Genomic_DNA"/>
</dbReference>
<proteinExistence type="predicted"/>
<accession>A0A062V2I5</accession>
<gene>
    <name evidence="2" type="ORF">ANME2D_02853</name>
</gene>
<reference evidence="2 3" key="1">
    <citation type="journal article" date="2013" name="Nature">
        <title>Anaerobic oxidation of methane coupled to nitrate reduction in a novel archaeal lineage.</title>
        <authorList>
            <person name="Haroon M.F."/>
            <person name="Hu S."/>
            <person name="Shi Y."/>
            <person name="Imelfort M."/>
            <person name="Keller J."/>
            <person name="Hugenholtz P."/>
            <person name="Yuan Z."/>
            <person name="Tyson G.W."/>
        </authorList>
    </citation>
    <scope>NUCLEOTIDE SEQUENCE [LARGE SCALE GENOMIC DNA]</scope>
    <source>
        <strain evidence="2 3">ANME-2d</strain>
    </source>
</reference>
<evidence type="ECO:0000313" key="3">
    <source>
        <dbReference type="Proteomes" id="UP000027153"/>
    </source>
</evidence>
<comment type="caution">
    <text evidence="2">The sequence shown here is derived from an EMBL/GenBank/DDBJ whole genome shotgun (WGS) entry which is preliminary data.</text>
</comment>
<dbReference type="InterPro" id="IPR041110">
    <property type="entry name" value="PBECR2"/>
</dbReference>
<evidence type="ECO:0000313" key="2">
    <source>
        <dbReference type="EMBL" id="KCZ70828.1"/>
    </source>
</evidence>
<name>A0A062V2I5_9EURY</name>
<evidence type="ECO:0000259" key="1">
    <source>
        <dbReference type="Pfam" id="PF18810"/>
    </source>
</evidence>
<dbReference type="Pfam" id="PF18810">
    <property type="entry name" value="PBECR2"/>
    <property type="match status" value="1"/>
</dbReference>